<gene>
    <name evidence="2" type="ORF">N7469_003236</name>
</gene>
<dbReference type="OrthoDB" id="6921389at2759"/>
<protein>
    <submittedName>
        <fullName evidence="2">Geranylgeranyl pyrophosphate synthase</fullName>
    </submittedName>
</protein>
<comment type="caution">
    <text evidence="2">The sequence shown here is derived from an EMBL/GenBank/DDBJ whole genome shotgun (WGS) entry which is preliminary data.</text>
</comment>
<accession>A0A9W9TU97</accession>
<dbReference type="Pfam" id="PF19086">
    <property type="entry name" value="Terpene_syn_C_2"/>
    <property type="match status" value="1"/>
</dbReference>
<reference evidence="2" key="2">
    <citation type="journal article" date="2023" name="IMA Fungus">
        <title>Comparative genomic study of the Penicillium genus elucidates a diverse pangenome and 15 lateral gene transfer events.</title>
        <authorList>
            <person name="Petersen C."/>
            <person name="Sorensen T."/>
            <person name="Nielsen M.R."/>
            <person name="Sondergaard T.E."/>
            <person name="Sorensen J.L."/>
            <person name="Fitzpatrick D.A."/>
            <person name="Frisvad J.C."/>
            <person name="Nielsen K.L."/>
        </authorList>
    </citation>
    <scope>NUCLEOTIDE SEQUENCE</scope>
    <source>
        <strain evidence="2">IBT 23319</strain>
    </source>
</reference>
<evidence type="ECO:0000256" key="1">
    <source>
        <dbReference type="SAM" id="MobiDB-lite"/>
    </source>
</evidence>
<dbReference type="RefSeq" id="XP_056504650.1">
    <property type="nucleotide sequence ID" value="XM_056642156.1"/>
</dbReference>
<dbReference type="AlphaFoldDB" id="A0A9W9TU97"/>
<dbReference type="Proteomes" id="UP001147733">
    <property type="component" value="Unassembled WGS sequence"/>
</dbReference>
<dbReference type="GeneID" id="81381323"/>
<dbReference type="InterPro" id="IPR008949">
    <property type="entry name" value="Isoprenoid_synthase_dom_sf"/>
</dbReference>
<dbReference type="SUPFAM" id="SSF48576">
    <property type="entry name" value="Terpenoid synthases"/>
    <property type="match status" value="1"/>
</dbReference>
<feature type="compositionally biased region" description="Basic and acidic residues" evidence="1">
    <location>
        <begin position="213"/>
        <end position="230"/>
    </location>
</feature>
<sequence length="332" mass="37507">MLLELLAVDKPCAEVFIDSWKEMVATTASRDKSCLFATLDDYVDYRIIDTGAPFVSKLMCFGMGIQLTDEEWKLAAPITRPCFAALGLVNDYFSFDVEWDEYQREGKNDQNTAMTNLVWLYMQWEDLSIPEAKERTRETVRHYEAEYYEKVNAFSLDREKCSMKLEIYLKAQAYQISGNVAWSLRCPRYHPELCAKGQVMLHSQAKKNKQKRQREDHSAKTPDPNERPDSDLAGSSDSETSQQSPAGTPRSSVSSSSSVYSVVDSAGLPEFESSISLSDKALLAPFEYISSLPSKGMREALIDALNVWLILPDSIIKTIKQVSQKLHSSSLM</sequence>
<evidence type="ECO:0000313" key="2">
    <source>
        <dbReference type="EMBL" id="KAJ5241645.1"/>
    </source>
</evidence>
<organism evidence="2 3">
    <name type="scientific">Penicillium citrinum</name>
    <dbReference type="NCBI Taxonomy" id="5077"/>
    <lineage>
        <taxon>Eukaryota</taxon>
        <taxon>Fungi</taxon>
        <taxon>Dikarya</taxon>
        <taxon>Ascomycota</taxon>
        <taxon>Pezizomycotina</taxon>
        <taxon>Eurotiomycetes</taxon>
        <taxon>Eurotiomycetidae</taxon>
        <taxon>Eurotiales</taxon>
        <taxon>Aspergillaceae</taxon>
        <taxon>Penicillium</taxon>
    </lineage>
</organism>
<keyword evidence="3" id="KW-1185">Reference proteome</keyword>
<name>A0A9W9TU97_PENCI</name>
<dbReference type="EMBL" id="JAPQKT010000002">
    <property type="protein sequence ID" value="KAJ5241645.1"/>
    <property type="molecule type" value="Genomic_DNA"/>
</dbReference>
<feature type="region of interest" description="Disordered" evidence="1">
    <location>
        <begin position="202"/>
        <end position="255"/>
    </location>
</feature>
<evidence type="ECO:0000313" key="3">
    <source>
        <dbReference type="Proteomes" id="UP001147733"/>
    </source>
</evidence>
<proteinExistence type="predicted"/>
<reference evidence="2" key="1">
    <citation type="submission" date="2022-11" db="EMBL/GenBank/DDBJ databases">
        <authorList>
            <person name="Petersen C."/>
        </authorList>
    </citation>
    <scope>NUCLEOTIDE SEQUENCE</scope>
    <source>
        <strain evidence="2">IBT 23319</strain>
    </source>
</reference>
<dbReference type="Gene3D" id="1.10.600.10">
    <property type="entry name" value="Farnesyl Diphosphate Synthase"/>
    <property type="match status" value="1"/>
</dbReference>
<feature type="compositionally biased region" description="Polar residues" evidence="1">
    <location>
        <begin position="233"/>
        <end position="250"/>
    </location>
</feature>